<dbReference type="HOGENOM" id="CLU_1208961_0_0_6"/>
<gene>
    <name evidence="2" type="ORF">OM33_02035</name>
</gene>
<dbReference type="AlphaFoldDB" id="A0A0A7EC24"/>
<dbReference type="Gene3D" id="3.40.50.150">
    <property type="entry name" value="Vaccinia Virus protein VP39"/>
    <property type="match status" value="1"/>
</dbReference>
<protein>
    <recommendedName>
        <fullName evidence="1">Methyltransferase domain-containing protein</fullName>
    </recommendedName>
</protein>
<dbReference type="STRING" id="1348114.OM33_02035"/>
<dbReference type="Proteomes" id="UP000030341">
    <property type="component" value="Chromosome 1"/>
</dbReference>
<evidence type="ECO:0000313" key="3">
    <source>
        <dbReference type="Proteomes" id="UP000030341"/>
    </source>
</evidence>
<dbReference type="eggNOG" id="COG0421">
    <property type="taxonomic scope" value="Bacteria"/>
</dbReference>
<evidence type="ECO:0000259" key="1">
    <source>
        <dbReference type="Pfam" id="PF13649"/>
    </source>
</evidence>
<dbReference type="SUPFAM" id="SSF53335">
    <property type="entry name" value="S-adenosyl-L-methionine-dependent methyltransferases"/>
    <property type="match status" value="1"/>
</dbReference>
<feature type="domain" description="Methyltransferase" evidence="1">
    <location>
        <begin position="77"/>
        <end position="144"/>
    </location>
</feature>
<evidence type="ECO:0000313" key="2">
    <source>
        <dbReference type="EMBL" id="AIY64068.1"/>
    </source>
</evidence>
<name>A0A0A7EC24_9GAMM</name>
<dbReference type="InterPro" id="IPR041698">
    <property type="entry name" value="Methyltransf_25"/>
</dbReference>
<reference evidence="2 3" key="1">
    <citation type="submission" date="2014-11" db="EMBL/GenBank/DDBJ databases">
        <title>Complete Genome Sequence of Pseudoalteromonas sp. Strain OCN003 Isolated from Kaneohe Bay, Oahu, Hawaii.</title>
        <authorList>
            <person name="Beurmann S."/>
            <person name="Videau P."/>
            <person name="Ushijima B."/>
            <person name="Smith A.M."/>
            <person name="Aeby G.S."/>
            <person name="Callahan S.M."/>
            <person name="Belcaid M."/>
        </authorList>
    </citation>
    <scope>NUCLEOTIDE SEQUENCE [LARGE SCALE GENOMIC DNA]</scope>
    <source>
        <strain evidence="2 3">OCN003</strain>
    </source>
</reference>
<dbReference type="KEGG" id="pseo:OM33_02035"/>
<keyword evidence="3" id="KW-1185">Reference proteome</keyword>
<sequence length="221" mass="25636">MITTEFVNHADTLGNLVCLQKTSLGTCTVRQLNNLRWLLINNTLQSICNVEHPEYFLLPHLQQLAALWKKTNEPKSVLEVGLGGGVIRNFIANKFPQCGVTTIEKSSEVIALYQQYFAKENGQNIINADITKLEMTQKFDWIVLDLFSQQDCPIFLFQSDFYEKIKAMFENSNNRHLFINFICESKQQLNQLHEVLHKVFEVNIAIYPIENYNNKIVHLHF</sequence>
<organism evidence="2 3">
    <name type="scientific">Pseudoalteromonas piratica</name>
    <dbReference type="NCBI Taxonomy" id="1348114"/>
    <lineage>
        <taxon>Bacteria</taxon>
        <taxon>Pseudomonadati</taxon>
        <taxon>Pseudomonadota</taxon>
        <taxon>Gammaproteobacteria</taxon>
        <taxon>Alteromonadales</taxon>
        <taxon>Pseudoalteromonadaceae</taxon>
        <taxon>Pseudoalteromonas</taxon>
    </lineage>
</organism>
<dbReference type="Pfam" id="PF13649">
    <property type="entry name" value="Methyltransf_25"/>
    <property type="match status" value="1"/>
</dbReference>
<dbReference type="InterPro" id="IPR029063">
    <property type="entry name" value="SAM-dependent_MTases_sf"/>
</dbReference>
<proteinExistence type="predicted"/>
<dbReference type="EMBL" id="CP009888">
    <property type="protein sequence ID" value="AIY64068.1"/>
    <property type="molecule type" value="Genomic_DNA"/>
</dbReference>
<accession>A0A0A7EC24</accession>